<keyword evidence="11" id="KW-1003">Cell membrane</keyword>
<evidence type="ECO:0000256" key="4">
    <source>
        <dbReference type="ARBA" id="ARBA00022448"/>
    </source>
</evidence>
<sequence length="294" mass="32165">MANLKAIRQRIKSVQSTQKITRAMRLVAAAKVRRAQMRVQGARPFTQAVVRILREVVAEVSPIDLHGIPLLEKRPIKKVAIIVLSSDRGLCGGYNTSVFREVMSRISVLQGEGKEVGLILVGMKANSFFKSIKVEKLKSYTLLPAIPTVEEAKLIAGYAGELYTEGKVDAVEVIGTDFISLLRSEVVNTKYLPVELPAAMEKSTVATPLRLFEPSILTVMEEELLPKYIENVIFQALLEASASELAARMNAMTNASNNARDLISSLTLVYNKARQAAITQELLEIVGGAEALKG</sequence>
<dbReference type="HAMAP" id="MF_00815">
    <property type="entry name" value="ATP_synth_gamma_bact"/>
    <property type="match status" value="1"/>
</dbReference>
<dbReference type="EMBL" id="JAFLCK010000005">
    <property type="protein sequence ID" value="MBN8659769.1"/>
    <property type="molecule type" value="Genomic_DNA"/>
</dbReference>
<dbReference type="Pfam" id="PF00231">
    <property type="entry name" value="ATP-synt"/>
    <property type="match status" value="1"/>
</dbReference>
<comment type="similarity">
    <text evidence="3 11">Belongs to the ATPase gamma chain family.</text>
</comment>
<dbReference type="Gene3D" id="3.40.1380.10">
    <property type="match status" value="1"/>
</dbReference>
<keyword evidence="7 11" id="KW-0472">Membrane</keyword>
<keyword evidence="9 11" id="KW-0066">ATP synthesis</keyword>
<dbReference type="GO" id="GO:0046933">
    <property type="term" value="F:proton-transporting ATP synthase activity, rotational mechanism"/>
    <property type="evidence" value="ECO:0007669"/>
    <property type="project" value="UniProtKB-UniRule"/>
</dbReference>
<dbReference type="GO" id="GO:0005886">
    <property type="term" value="C:plasma membrane"/>
    <property type="evidence" value="ECO:0007669"/>
    <property type="project" value="UniProtKB-SubCell"/>
</dbReference>
<gene>
    <name evidence="11 12" type="primary">atpG</name>
    <name evidence="12" type="ORF">J0M35_05365</name>
</gene>
<accession>A0A8J7TKQ9</accession>
<evidence type="ECO:0000256" key="1">
    <source>
        <dbReference type="ARBA" id="ARBA00003456"/>
    </source>
</evidence>
<evidence type="ECO:0000256" key="6">
    <source>
        <dbReference type="ARBA" id="ARBA00023065"/>
    </source>
</evidence>
<evidence type="ECO:0000256" key="9">
    <source>
        <dbReference type="ARBA" id="ARBA00023310"/>
    </source>
</evidence>
<keyword evidence="5 11" id="KW-0375">Hydrogen ion transport</keyword>
<evidence type="ECO:0000256" key="3">
    <source>
        <dbReference type="ARBA" id="ARBA00007681"/>
    </source>
</evidence>
<dbReference type="PROSITE" id="PS00153">
    <property type="entry name" value="ATPASE_GAMMA"/>
    <property type="match status" value="1"/>
</dbReference>
<keyword evidence="4 11" id="KW-0813">Transport</keyword>
<evidence type="ECO:0000256" key="10">
    <source>
        <dbReference type="ARBA" id="ARBA00060385"/>
    </source>
</evidence>
<evidence type="ECO:0000256" key="2">
    <source>
        <dbReference type="ARBA" id="ARBA00004170"/>
    </source>
</evidence>
<comment type="caution">
    <text evidence="12">The sequence shown here is derived from an EMBL/GenBank/DDBJ whole genome shotgun (WGS) entry which is preliminary data.</text>
</comment>
<dbReference type="AlphaFoldDB" id="A0A8J7TKQ9"/>
<dbReference type="Gene3D" id="1.10.287.80">
    <property type="entry name" value="ATP synthase, gamma subunit, helix hairpin domain"/>
    <property type="match status" value="2"/>
</dbReference>
<dbReference type="GO" id="GO:0045259">
    <property type="term" value="C:proton-transporting ATP synthase complex"/>
    <property type="evidence" value="ECO:0007669"/>
    <property type="project" value="UniProtKB-KW"/>
</dbReference>
<name>A0A8J7TKQ9_9BACT</name>
<evidence type="ECO:0000313" key="13">
    <source>
        <dbReference type="Proteomes" id="UP000664277"/>
    </source>
</evidence>
<dbReference type="InterPro" id="IPR000131">
    <property type="entry name" value="ATP_synth_F1_gsu"/>
</dbReference>
<dbReference type="InterPro" id="IPR023632">
    <property type="entry name" value="ATP_synth_F1_gsu_CS"/>
</dbReference>
<reference evidence="12" key="1">
    <citation type="submission" date="2021-02" db="EMBL/GenBank/DDBJ databases">
        <title>Genome-Resolved Metagenomics of a Microbial Community Performing Photosynthetic Biological Nutrient Removal.</title>
        <authorList>
            <person name="Mcdaniel E.A."/>
        </authorList>
    </citation>
    <scope>NUCLEOTIDE SEQUENCE</scope>
    <source>
        <strain evidence="12">UWPOB_OBS1</strain>
    </source>
</reference>
<dbReference type="GO" id="GO:0042777">
    <property type="term" value="P:proton motive force-driven plasma membrane ATP synthesis"/>
    <property type="evidence" value="ECO:0007669"/>
    <property type="project" value="UniProtKB-UniRule"/>
</dbReference>
<comment type="subunit">
    <text evidence="11">F-type ATPases have 2 components, CF(1) - the catalytic core - and CF(0) - the membrane proton channel. CF(1) has five subunits: alpha(3), beta(3), gamma(1), delta(1), epsilon(1). CF(0) has three main subunits: a, b and c.</text>
</comment>
<protein>
    <recommendedName>
        <fullName evidence="11">ATP synthase gamma chain</fullName>
    </recommendedName>
    <alternativeName>
        <fullName evidence="11">ATP synthase F1 sector gamma subunit</fullName>
    </alternativeName>
    <alternativeName>
        <fullName evidence="11">F-ATPase gamma subunit</fullName>
    </alternativeName>
</protein>
<dbReference type="InterPro" id="IPR035968">
    <property type="entry name" value="ATP_synth_F1_ATPase_gsu"/>
</dbReference>
<dbReference type="PRINTS" id="PR00126">
    <property type="entry name" value="ATPASEGAMMA"/>
</dbReference>
<proteinExistence type="inferred from homology"/>
<evidence type="ECO:0000256" key="7">
    <source>
        <dbReference type="ARBA" id="ARBA00023136"/>
    </source>
</evidence>
<dbReference type="FunFam" id="1.10.287.80:FF:000003">
    <property type="entry name" value="ATP synthase gamma chain, chloroplastic"/>
    <property type="match status" value="1"/>
</dbReference>
<dbReference type="SUPFAM" id="SSF52943">
    <property type="entry name" value="ATP synthase (F1-ATPase), gamma subunit"/>
    <property type="match status" value="1"/>
</dbReference>
<evidence type="ECO:0000256" key="11">
    <source>
        <dbReference type="HAMAP-Rule" id="MF_00815"/>
    </source>
</evidence>
<comment type="subcellular location">
    <subcellularLocation>
        <location evidence="11">Cell membrane</location>
        <topology evidence="11">Peripheral membrane protein</topology>
    </subcellularLocation>
    <subcellularLocation>
        <location evidence="2">Membrane</location>
        <topology evidence="2">Peripheral membrane protein</topology>
    </subcellularLocation>
    <subcellularLocation>
        <location evidence="10">Thylakoid</location>
    </subcellularLocation>
</comment>
<keyword evidence="6 11" id="KW-0406">Ion transport</keyword>
<dbReference type="GO" id="GO:0005524">
    <property type="term" value="F:ATP binding"/>
    <property type="evidence" value="ECO:0007669"/>
    <property type="project" value="UniProtKB-UniRule"/>
</dbReference>
<dbReference type="PANTHER" id="PTHR11693">
    <property type="entry name" value="ATP SYNTHASE GAMMA CHAIN"/>
    <property type="match status" value="1"/>
</dbReference>
<dbReference type="Proteomes" id="UP000664277">
    <property type="component" value="Unassembled WGS sequence"/>
</dbReference>
<comment type="function">
    <text evidence="1 11">Produces ATP from ADP in the presence of a proton gradient across the membrane. The gamma chain is believed to be important in regulating ATPase activity and the flow of protons through the CF(0) complex.</text>
</comment>
<organism evidence="12 13">
    <name type="scientific">Candidatus Obscuribacter phosphatis</name>
    <dbReference type="NCBI Taxonomy" id="1906157"/>
    <lineage>
        <taxon>Bacteria</taxon>
        <taxon>Bacillati</taxon>
        <taxon>Candidatus Melainabacteria</taxon>
        <taxon>Candidatus Obscuribacterales</taxon>
        <taxon>Candidatus Obscuribacteraceae</taxon>
        <taxon>Candidatus Obscuribacter</taxon>
    </lineage>
</organism>
<evidence type="ECO:0000313" key="12">
    <source>
        <dbReference type="EMBL" id="MBN8659769.1"/>
    </source>
</evidence>
<evidence type="ECO:0000256" key="5">
    <source>
        <dbReference type="ARBA" id="ARBA00022781"/>
    </source>
</evidence>
<evidence type="ECO:0000256" key="8">
    <source>
        <dbReference type="ARBA" id="ARBA00023196"/>
    </source>
</evidence>
<dbReference type="PANTHER" id="PTHR11693:SF22">
    <property type="entry name" value="ATP SYNTHASE SUBUNIT GAMMA, MITOCHONDRIAL"/>
    <property type="match status" value="1"/>
</dbReference>
<dbReference type="GO" id="GO:0009579">
    <property type="term" value="C:thylakoid"/>
    <property type="evidence" value="ECO:0007669"/>
    <property type="project" value="UniProtKB-SubCell"/>
</dbReference>
<dbReference type="NCBIfam" id="TIGR01146">
    <property type="entry name" value="ATPsyn_F1gamma"/>
    <property type="match status" value="1"/>
</dbReference>
<dbReference type="CDD" id="cd12151">
    <property type="entry name" value="F1-ATPase_gamma"/>
    <property type="match status" value="1"/>
</dbReference>
<keyword evidence="8 11" id="KW-0139">CF(1)</keyword>